<dbReference type="AlphaFoldDB" id="A0A812WR80"/>
<gene>
    <name evidence="1" type="ORF">SNEC2469_LOCUS19705</name>
</gene>
<protein>
    <submittedName>
        <fullName evidence="1">Uncharacterized protein</fullName>
    </submittedName>
</protein>
<keyword evidence="2" id="KW-1185">Reference proteome</keyword>
<feature type="non-terminal residue" evidence="1">
    <location>
        <position position="142"/>
    </location>
</feature>
<dbReference type="EMBL" id="CAJNJA010033831">
    <property type="protein sequence ID" value="CAE7684464.1"/>
    <property type="molecule type" value="Genomic_DNA"/>
</dbReference>
<proteinExistence type="predicted"/>
<dbReference type="Proteomes" id="UP000601435">
    <property type="component" value="Unassembled WGS sequence"/>
</dbReference>
<organism evidence="1 2">
    <name type="scientific">Symbiodinium necroappetens</name>
    <dbReference type="NCBI Taxonomy" id="1628268"/>
    <lineage>
        <taxon>Eukaryota</taxon>
        <taxon>Sar</taxon>
        <taxon>Alveolata</taxon>
        <taxon>Dinophyceae</taxon>
        <taxon>Suessiales</taxon>
        <taxon>Symbiodiniaceae</taxon>
        <taxon>Symbiodinium</taxon>
    </lineage>
</organism>
<sequence>MGRFAYKYSLDEVGKALVAVGETPNWRVIQQSLHQHRSVRAQAFVNVWTSTGTVLVQGGGAPVFECALKEALGEIGAQTSEEEHIGLQLFVDGSCPGNRHAGKLPTAAGWGVAVFRAGEGERAATWKPLLDLFGPVVTDSSS</sequence>
<evidence type="ECO:0000313" key="2">
    <source>
        <dbReference type="Proteomes" id="UP000601435"/>
    </source>
</evidence>
<evidence type="ECO:0000313" key="1">
    <source>
        <dbReference type="EMBL" id="CAE7684464.1"/>
    </source>
</evidence>
<dbReference type="OrthoDB" id="10612077at2759"/>
<accession>A0A812WR80</accession>
<name>A0A812WR80_9DINO</name>
<comment type="caution">
    <text evidence="1">The sequence shown here is derived from an EMBL/GenBank/DDBJ whole genome shotgun (WGS) entry which is preliminary data.</text>
</comment>
<reference evidence="1" key="1">
    <citation type="submission" date="2021-02" db="EMBL/GenBank/DDBJ databases">
        <authorList>
            <person name="Dougan E. K."/>
            <person name="Rhodes N."/>
            <person name="Thang M."/>
            <person name="Chan C."/>
        </authorList>
    </citation>
    <scope>NUCLEOTIDE SEQUENCE</scope>
</reference>